<dbReference type="AlphaFoldDB" id="A0A5B0W5L1"/>
<evidence type="ECO:0000313" key="2">
    <source>
        <dbReference type="EMBL" id="KAA1182097.1"/>
    </source>
</evidence>
<comment type="caution">
    <text evidence="2">The sequence shown here is derived from an EMBL/GenBank/DDBJ whole genome shotgun (WGS) entry which is preliminary data.</text>
</comment>
<dbReference type="OrthoDB" id="8451380at2"/>
<protein>
    <submittedName>
        <fullName evidence="2">Uncharacterized protein</fullName>
    </submittedName>
</protein>
<dbReference type="EMBL" id="VNIP01000006">
    <property type="protein sequence ID" value="KAA1182097.1"/>
    <property type="molecule type" value="Genomic_DNA"/>
</dbReference>
<accession>A0A5B0W5L1</accession>
<dbReference type="RefSeq" id="WP_149634180.1">
    <property type="nucleotide sequence ID" value="NZ_VNIP01000006.1"/>
</dbReference>
<reference evidence="2 3" key="1">
    <citation type="submission" date="2019-07" db="EMBL/GenBank/DDBJ databases">
        <title>The Draft Genome Sequence of Rhizobium tropici SARCC-755 Associated with Superior Nodulation on Pigeonpea (Cajanus cajan (L.) Millsp.).</title>
        <authorList>
            <person name="Bopape F.L."/>
            <person name="Hassen A.I."/>
            <person name="Swanevelder Z.H."/>
            <person name="Gwata E.T."/>
        </authorList>
    </citation>
    <scope>NUCLEOTIDE SEQUENCE [LARGE SCALE GENOMIC DNA]</scope>
    <source>
        <strain evidence="2 3">SARCC-755</strain>
    </source>
</reference>
<keyword evidence="1" id="KW-0732">Signal</keyword>
<evidence type="ECO:0000256" key="1">
    <source>
        <dbReference type="SAM" id="SignalP"/>
    </source>
</evidence>
<feature type="chain" id="PRO_5023025673" evidence="1">
    <location>
        <begin position="25"/>
        <end position="157"/>
    </location>
</feature>
<name>A0A5B0W5L1_RHITR</name>
<proteinExistence type="predicted"/>
<sequence length="157" mass="16418">MVRAGLIALGLVISMAGAAGLAQADDDTIKVDIPGHGTYRIGTPSVHNFSKLMFASSGGYSQYAMGTDAGLISFVGGKDFQPSASEYILDVSQIISVNPNMQMNHLKASGQCVMRQSEAGDIVFSVECHAVTDLGDAEMTYKGNGKKVTITHGTSTP</sequence>
<organism evidence="2 3">
    <name type="scientific">Rhizobium tropici</name>
    <dbReference type="NCBI Taxonomy" id="398"/>
    <lineage>
        <taxon>Bacteria</taxon>
        <taxon>Pseudomonadati</taxon>
        <taxon>Pseudomonadota</taxon>
        <taxon>Alphaproteobacteria</taxon>
        <taxon>Hyphomicrobiales</taxon>
        <taxon>Rhizobiaceae</taxon>
        <taxon>Rhizobium/Agrobacterium group</taxon>
        <taxon>Rhizobium</taxon>
    </lineage>
</organism>
<feature type="signal peptide" evidence="1">
    <location>
        <begin position="1"/>
        <end position="24"/>
    </location>
</feature>
<dbReference type="Proteomes" id="UP000323608">
    <property type="component" value="Unassembled WGS sequence"/>
</dbReference>
<evidence type="ECO:0000313" key="3">
    <source>
        <dbReference type="Proteomes" id="UP000323608"/>
    </source>
</evidence>
<gene>
    <name evidence="2" type="ORF">FP026_08400</name>
</gene>